<sequence>MTLPNTIETGVGEETLTGQETGRLYTSAVTQTKRETGRKTLTGQEAERDNSRSSAVVLARPNNRTTTIDSSKLHILTGYIDSNFLSIHSGATDSKSLKTKFGAMDSIYSSAIGRKSINTKFGTMDSNYSGATDRKLLNTEFGTMDSNYSSAIGRKPLNTEFDTMDSNYSGATDRKLLKTEFGTMDSNYSSAIGRKSLNTEFGTMDSNYSGATDRKLLNTEFGTIDFYFTSNIKTSRGSSVRNPCAALFRSVRCRLWLSNYSNKLDSPHIEKRDDFGLKSETGWPTVKIRDVKLLPGGRLLLADTDRVILLTTQHHHNHCHPLECRRHPYSLAVLDSTGTNHTVAVTLSGCPGIEIIEVIDLNLKVKRSLNTSREYSAVAALTYRTLAVGYAWRSPGIDIIDLDGRVLRQICSSLVPFFMDITEDGVLMCSTRDNTIARVQMDTGTVAFKKSDEEIRGMSEKKQEKGHNSKSFDQINLKLTQFEVHSSTTSQRNPRVDRCIFASATAAN</sequence>
<organism evidence="2 3">
    <name type="scientific">Plakobranchus ocellatus</name>
    <dbReference type="NCBI Taxonomy" id="259542"/>
    <lineage>
        <taxon>Eukaryota</taxon>
        <taxon>Metazoa</taxon>
        <taxon>Spiralia</taxon>
        <taxon>Lophotrochozoa</taxon>
        <taxon>Mollusca</taxon>
        <taxon>Gastropoda</taxon>
        <taxon>Heterobranchia</taxon>
        <taxon>Euthyneura</taxon>
        <taxon>Panpulmonata</taxon>
        <taxon>Sacoglossa</taxon>
        <taxon>Placobranchoidea</taxon>
        <taxon>Plakobranchidae</taxon>
        <taxon>Plakobranchus</taxon>
    </lineage>
</organism>
<reference evidence="2 3" key="1">
    <citation type="journal article" date="2021" name="Elife">
        <title>Chloroplast acquisition without the gene transfer in kleptoplastic sea slugs, Plakobranchus ocellatus.</title>
        <authorList>
            <person name="Maeda T."/>
            <person name="Takahashi S."/>
            <person name="Yoshida T."/>
            <person name="Shimamura S."/>
            <person name="Takaki Y."/>
            <person name="Nagai Y."/>
            <person name="Toyoda A."/>
            <person name="Suzuki Y."/>
            <person name="Arimoto A."/>
            <person name="Ishii H."/>
            <person name="Satoh N."/>
            <person name="Nishiyama T."/>
            <person name="Hasebe M."/>
            <person name="Maruyama T."/>
            <person name="Minagawa J."/>
            <person name="Obokata J."/>
            <person name="Shigenobu S."/>
        </authorList>
    </citation>
    <scope>NUCLEOTIDE SEQUENCE [LARGE SCALE GENOMIC DNA]</scope>
</reference>
<dbReference type="EMBL" id="BLXT01002311">
    <property type="protein sequence ID" value="GFN93108.1"/>
    <property type="molecule type" value="Genomic_DNA"/>
</dbReference>
<gene>
    <name evidence="2" type="ORF">PoB_001961400</name>
</gene>
<evidence type="ECO:0000313" key="2">
    <source>
        <dbReference type="EMBL" id="GFN93108.1"/>
    </source>
</evidence>
<dbReference type="Proteomes" id="UP000735302">
    <property type="component" value="Unassembled WGS sequence"/>
</dbReference>
<feature type="region of interest" description="Disordered" evidence="1">
    <location>
        <begin position="31"/>
        <end position="54"/>
    </location>
</feature>
<keyword evidence="3" id="KW-1185">Reference proteome</keyword>
<dbReference type="AlphaFoldDB" id="A0AAV3ZFH3"/>
<evidence type="ECO:0000313" key="3">
    <source>
        <dbReference type="Proteomes" id="UP000735302"/>
    </source>
</evidence>
<dbReference type="SUPFAM" id="SSF101898">
    <property type="entry name" value="NHL repeat"/>
    <property type="match status" value="1"/>
</dbReference>
<comment type="caution">
    <text evidence="2">The sequence shown here is derived from an EMBL/GenBank/DDBJ whole genome shotgun (WGS) entry which is preliminary data.</text>
</comment>
<proteinExistence type="predicted"/>
<protein>
    <submittedName>
        <fullName evidence="2">Uncharacterized protein</fullName>
    </submittedName>
</protein>
<evidence type="ECO:0000256" key="1">
    <source>
        <dbReference type="SAM" id="MobiDB-lite"/>
    </source>
</evidence>
<name>A0AAV3ZFH3_9GAST</name>
<accession>A0AAV3ZFH3</accession>